<comment type="caution">
    <text evidence="4">The sequence shown here is derived from an EMBL/GenBank/DDBJ whole genome shotgun (WGS) entry which is preliminary data.</text>
</comment>
<dbReference type="EMBL" id="PDGH01000066">
    <property type="protein sequence ID" value="POB48702.1"/>
    <property type="molecule type" value="Genomic_DNA"/>
</dbReference>
<evidence type="ECO:0000313" key="5">
    <source>
        <dbReference type="Proteomes" id="UP000237466"/>
    </source>
</evidence>
<accession>A0A2S3R4R7</accession>
<feature type="coiled-coil region" evidence="1">
    <location>
        <begin position="93"/>
        <end position="155"/>
    </location>
</feature>
<evidence type="ECO:0000259" key="3">
    <source>
        <dbReference type="Pfam" id="PF11740"/>
    </source>
</evidence>
<name>A0A2S3R4R7_VIBVL</name>
<dbReference type="AlphaFoldDB" id="A0A2S3R4R7"/>
<evidence type="ECO:0000313" key="4">
    <source>
        <dbReference type="EMBL" id="POB48702.1"/>
    </source>
</evidence>
<dbReference type="Proteomes" id="UP000237466">
    <property type="component" value="Unassembled WGS sequence"/>
</dbReference>
<evidence type="ECO:0000256" key="1">
    <source>
        <dbReference type="SAM" id="Coils"/>
    </source>
</evidence>
<reference evidence="4 5" key="1">
    <citation type="journal article" date="2018" name="Front. Microbiol.">
        <title>Phylogeny of Vibrio vulnificus from the Analysis of the Core-Genome: Implications for Intra-Species Taxonomy.</title>
        <authorList>
            <person name="Roig F.J."/>
            <person name="Gonzalez-Candelas F."/>
            <person name="Sanjuan E."/>
            <person name="Fouz B."/>
            <person name="Feil E.J."/>
            <person name="Llorens C."/>
            <person name="Baker-Austin C."/>
            <person name="Oliver J.D."/>
            <person name="Danin-Poleg Y."/>
            <person name="Gibas C.J."/>
            <person name="Kashi Y."/>
            <person name="Gulig P.A."/>
            <person name="Morrison S.S."/>
            <person name="Amaro C."/>
        </authorList>
    </citation>
    <scope>NUCLEOTIDE SEQUENCE [LARGE SCALE GENOMIC DNA]</scope>
    <source>
        <strain evidence="4 5">CECT4608</strain>
    </source>
</reference>
<feature type="region of interest" description="Disordered" evidence="2">
    <location>
        <begin position="162"/>
        <end position="191"/>
    </location>
</feature>
<protein>
    <recommendedName>
        <fullName evidence="3">KfrA N-terminal DNA-binding domain-containing protein</fullName>
    </recommendedName>
</protein>
<gene>
    <name evidence="4" type="ORF">CRN52_07905</name>
</gene>
<evidence type="ECO:0000256" key="2">
    <source>
        <dbReference type="SAM" id="MobiDB-lite"/>
    </source>
</evidence>
<dbReference type="RefSeq" id="WP_103200107.1">
    <property type="nucleotide sequence ID" value="NZ_PDGH01000066.1"/>
</dbReference>
<proteinExistence type="predicted"/>
<feature type="domain" description="KfrA N-terminal DNA-binding" evidence="3">
    <location>
        <begin position="7"/>
        <end position="121"/>
    </location>
</feature>
<sequence>MARKGITKDQVFNAANAIKARGLEPTITLVRSEIGEGSFSTISQHLGNWKSQDAEVIDASEMPPQAEEAVLQACATIWNLCQKEAKKEVKAVKQEATDTVKMVKDDLELATKENEELTAEVSKLEKLLEVSDKKAQQTEKELTACRAELDATKALYEKMITELKQPAASGKTTARKPRTKAEPENKQAATQ</sequence>
<dbReference type="Pfam" id="PF11740">
    <property type="entry name" value="KfrA_N"/>
    <property type="match status" value="1"/>
</dbReference>
<dbReference type="InterPro" id="IPR021104">
    <property type="entry name" value="KfrA_DNA-bd_N"/>
</dbReference>
<keyword evidence="1" id="KW-0175">Coiled coil</keyword>
<organism evidence="4 5">
    <name type="scientific">Vibrio vulnificus</name>
    <dbReference type="NCBI Taxonomy" id="672"/>
    <lineage>
        <taxon>Bacteria</taxon>
        <taxon>Pseudomonadati</taxon>
        <taxon>Pseudomonadota</taxon>
        <taxon>Gammaproteobacteria</taxon>
        <taxon>Vibrionales</taxon>
        <taxon>Vibrionaceae</taxon>
        <taxon>Vibrio</taxon>
    </lineage>
</organism>